<keyword evidence="3" id="KW-0597">Phosphoprotein</keyword>
<dbReference type="Gene3D" id="3.30.559.10">
    <property type="entry name" value="Chloramphenicol acetyltransferase-like domain"/>
    <property type="match status" value="1"/>
</dbReference>
<dbReference type="GO" id="GO:0043041">
    <property type="term" value="P:amino acid activation for nonribosomal peptide biosynthetic process"/>
    <property type="evidence" value="ECO:0007669"/>
    <property type="project" value="TreeGrafter"/>
</dbReference>
<dbReference type="SUPFAM" id="SSF47336">
    <property type="entry name" value="ACP-like"/>
    <property type="match status" value="1"/>
</dbReference>
<feature type="domain" description="Carrier" evidence="4">
    <location>
        <begin position="168"/>
        <end position="241"/>
    </location>
</feature>
<dbReference type="Pfam" id="PF00550">
    <property type="entry name" value="PP-binding"/>
    <property type="match status" value="1"/>
</dbReference>
<sequence>MNSTPAPAPAPTLEATPHQVAQLTASADSDHHHVGTLSVRIALDESGPGEAGTAVSPSAVQRAWSAVLRSSAALRVRFHDSPGRPLQEPRDYDDLPQETTHVSVGGTDDETDAFAPFGPVLLTARLDLGGQHPELVVRIHHALVDEHSVPLIEHSFRHALAHPDAGPEEQDVALSAVLAAAEEIFKRPIRPAENFFDLGGNSLAALRLIALVEGGGFRLTVDDVFDLADMRALAASAVPASGSLG</sequence>
<comment type="cofactor">
    <cofactor evidence="1">
        <name>pantetheine 4'-phosphate</name>
        <dbReference type="ChEBI" id="CHEBI:47942"/>
    </cofactor>
</comment>
<reference evidence="5" key="1">
    <citation type="submission" date="2024-07" db="EMBL/GenBank/DDBJ databases">
        <authorList>
            <person name="Yu S.T."/>
        </authorList>
    </citation>
    <scope>NUCLEOTIDE SEQUENCE</scope>
    <source>
        <strain evidence="5">R08</strain>
    </source>
</reference>
<evidence type="ECO:0000256" key="1">
    <source>
        <dbReference type="ARBA" id="ARBA00001957"/>
    </source>
</evidence>
<organism evidence="5">
    <name type="scientific">Streptomyces sp. R08</name>
    <dbReference type="NCBI Taxonomy" id="3238624"/>
    <lineage>
        <taxon>Bacteria</taxon>
        <taxon>Bacillati</taxon>
        <taxon>Actinomycetota</taxon>
        <taxon>Actinomycetes</taxon>
        <taxon>Kitasatosporales</taxon>
        <taxon>Streptomycetaceae</taxon>
        <taxon>Streptomyces</taxon>
    </lineage>
</organism>
<dbReference type="GO" id="GO:0031177">
    <property type="term" value="F:phosphopantetheine binding"/>
    <property type="evidence" value="ECO:0007669"/>
    <property type="project" value="TreeGrafter"/>
</dbReference>
<evidence type="ECO:0000259" key="4">
    <source>
        <dbReference type="PROSITE" id="PS50075"/>
    </source>
</evidence>
<dbReference type="AlphaFoldDB" id="A0AB39MKL2"/>
<evidence type="ECO:0000256" key="3">
    <source>
        <dbReference type="ARBA" id="ARBA00022553"/>
    </source>
</evidence>
<dbReference type="SUPFAM" id="SSF52777">
    <property type="entry name" value="CoA-dependent acyltransferases"/>
    <property type="match status" value="1"/>
</dbReference>
<dbReference type="RefSeq" id="WP_369191322.1">
    <property type="nucleotide sequence ID" value="NZ_CP163431.1"/>
</dbReference>
<accession>A0AB39MKL2</accession>
<evidence type="ECO:0000256" key="2">
    <source>
        <dbReference type="ARBA" id="ARBA00022450"/>
    </source>
</evidence>
<dbReference type="PROSITE" id="PS00012">
    <property type="entry name" value="PHOSPHOPANTETHEINE"/>
    <property type="match status" value="1"/>
</dbReference>
<dbReference type="InterPro" id="IPR036736">
    <property type="entry name" value="ACP-like_sf"/>
</dbReference>
<dbReference type="PANTHER" id="PTHR45527">
    <property type="entry name" value="NONRIBOSOMAL PEPTIDE SYNTHETASE"/>
    <property type="match status" value="1"/>
</dbReference>
<dbReference type="Gene3D" id="1.10.1200.10">
    <property type="entry name" value="ACP-like"/>
    <property type="match status" value="1"/>
</dbReference>
<dbReference type="PROSITE" id="PS50075">
    <property type="entry name" value="CARRIER"/>
    <property type="match status" value="1"/>
</dbReference>
<dbReference type="InterPro" id="IPR023213">
    <property type="entry name" value="CAT-like_dom_sf"/>
</dbReference>
<dbReference type="GO" id="GO:0005737">
    <property type="term" value="C:cytoplasm"/>
    <property type="evidence" value="ECO:0007669"/>
    <property type="project" value="TreeGrafter"/>
</dbReference>
<evidence type="ECO:0000313" key="5">
    <source>
        <dbReference type="EMBL" id="XDQ06350.1"/>
    </source>
</evidence>
<keyword evidence="2" id="KW-0596">Phosphopantetheine</keyword>
<protein>
    <submittedName>
        <fullName evidence="5">Phosphopantetheine-binding protein</fullName>
    </submittedName>
</protein>
<proteinExistence type="predicted"/>
<dbReference type="PANTHER" id="PTHR45527:SF1">
    <property type="entry name" value="FATTY ACID SYNTHASE"/>
    <property type="match status" value="1"/>
</dbReference>
<dbReference type="GO" id="GO:0044550">
    <property type="term" value="P:secondary metabolite biosynthetic process"/>
    <property type="evidence" value="ECO:0007669"/>
    <property type="project" value="TreeGrafter"/>
</dbReference>
<name>A0AB39MKL2_9ACTN</name>
<dbReference type="InterPro" id="IPR009081">
    <property type="entry name" value="PP-bd_ACP"/>
</dbReference>
<gene>
    <name evidence="5" type="ORF">AB5J58_42025</name>
</gene>
<dbReference type="EMBL" id="CP163431">
    <property type="protein sequence ID" value="XDQ06350.1"/>
    <property type="molecule type" value="Genomic_DNA"/>
</dbReference>
<dbReference type="InterPro" id="IPR006162">
    <property type="entry name" value="Ppantetheine_attach_site"/>
</dbReference>